<dbReference type="GeneID" id="59323392"/>
<protein>
    <submittedName>
        <fullName evidence="1">Uncharacterized protein</fullName>
    </submittedName>
</protein>
<dbReference type="KEGG" id="tgb:HG536_0A01120"/>
<evidence type="ECO:0000313" key="1">
    <source>
        <dbReference type="EMBL" id="QLL30295.1"/>
    </source>
</evidence>
<reference evidence="1 2" key="1">
    <citation type="submission" date="2020-06" db="EMBL/GenBank/DDBJ databases">
        <title>The yeast mating-type switching endonuclease HO is a domesticated member of an unorthodox homing genetic element family.</title>
        <authorList>
            <person name="Coughlan A.Y."/>
            <person name="Lombardi L."/>
            <person name="Braun-Galleani S."/>
            <person name="Martos A.R."/>
            <person name="Galeote V."/>
            <person name="Bigey F."/>
            <person name="Dequin S."/>
            <person name="Byrne K.P."/>
            <person name="Wolfe K.H."/>
        </authorList>
    </citation>
    <scope>NUCLEOTIDE SEQUENCE [LARGE SCALE GENOMIC DNA]</scope>
    <source>
        <strain evidence="1 2">CBS764</strain>
    </source>
</reference>
<dbReference type="Proteomes" id="UP000515788">
    <property type="component" value="Chromosome 1"/>
</dbReference>
<gene>
    <name evidence="1" type="ORF">HG536_0A01120</name>
</gene>
<proteinExistence type="predicted"/>
<dbReference type="EMBL" id="CP059246">
    <property type="protein sequence ID" value="QLL30295.1"/>
    <property type="molecule type" value="Genomic_DNA"/>
</dbReference>
<organism evidence="1 2">
    <name type="scientific">Torulaspora globosa</name>
    <dbReference type="NCBI Taxonomy" id="48254"/>
    <lineage>
        <taxon>Eukaryota</taxon>
        <taxon>Fungi</taxon>
        <taxon>Dikarya</taxon>
        <taxon>Ascomycota</taxon>
        <taxon>Saccharomycotina</taxon>
        <taxon>Saccharomycetes</taxon>
        <taxon>Saccharomycetales</taxon>
        <taxon>Saccharomycetaceae</taxon>
        <taxon>Torulaspora</taxon>
    </lineage>
</organism>
<evidence type="ECO:0000313" key="2">
    <source>
        <dbReference type="Proteomes" id="UP000515788"/>
    </source>
</evidence>
<dbReference type="AlphaFoldDB" id="A0A7G3Z9V9"/>
<accession>A0A7G3Z9V9</accession>
<name>A0A7G3Z9V9_9SACH</name>
<dbReference type="RefSeq" id="XP_037136970.1">
    <property type="nucleotide sequence ID" value="XM_037281075.1"/>
</dbReference>
<keyword evidence="2" id="KW-1185">Reference proteome</keyword>
<sequence>MLVYLVYLNLTSLNATNLRVKMPNVSKRTISDFSPSLKHPIGVRRRYSPQQATSNCYTSSPARLVVISHVPLLTVPNLVFPSDYQPGSSQATAGCASCASEGKSKQLRLFEMWYPTTNQSLEFGERRRYRALRCSDSRMSTNVAALAALLGIFTFSR</sequence>